<feature type="binding site" evidence="1">
    <location>
        <position position="32"/>
    </location>
    <ligand>
        <name>Zn(2+)</name>
        <dbReference type="ChEBI" id="CHEBI:29105"/>
    </ligand>
</feature>
<dbReference type="InterPro" id="IPR059188">
    <property type="entry name" value="Znf_CLPX-like"/>
</dbReference>
<feature type="binding site" evidence="1">
    <location>
        <position position="10"/>
    </location>
    <ligand>
        <name>Zn(2+)</name>
        <dbReference type="ChEBI" id="CHEBI:29105"/>
    </ligand>
</feature>
<evidence type="ECO:0000313" key="6">
    <source>
        <dbReference type="Proteomes" id="UP000045840"/>
    </source>
</evidence>
<dbReference type="SUPFAM" id="SSF57716">
    <property type="entry name" value="Glucocorticoid receptor-like (DNA-binding domain)"/>
    <property type="match status" value="1"/>
</dbReference>
<accession>A0A0T9RLJ1</accession>
<dbReference type="GO" id="GO:0006508">
    <property type="term" value="P:proteolysis"/>
    <property type="evidence" value="ECO:0007669"/>
    <property type="project" value="UniProtKB-KW"/>
</dbReference>
<name>A0A0T9RLJ1_9GAMM</name>
<dbReference type="InterPro" id="IPR010603">
    <property type="entry name" value="Znf_CppX_C4"/>
</dbReference>
<dbReference type="SMART" id="SM00994">
    <property type="entry name" value="zf-C4_ClpX"/>
    <property type="match status" value="1"/>
</dbReference>
<dbReference type="GO" id="GO:0046983">
    <property type="term" value="F:protein dimerization activity"/>
    <property type="evidence" value="ECO:0007669"/>
    <property type="project" value="UniProtKB-UniRule"/>
</dbReference>
<sequence length="61" mass="6759">MAPERLILRCSFCEKNQHQVKKLIAGPYAYICESCVVDCVKVLAGILTGEEINEGNHDGHN</sequence>
<dbReference type="Gene3D" id="6.20.220.10">
    <property type="entry name" value="ClpX chaperone, C4-type zinc finger domain"/>
    <property type="match status" value="1"/>
</dbReference>
<evidence type="ECO:0000259" key="2">
    <source>
        <dbReference type="PROSITE" id="PS51902"/>
    </source>
</evidence>
<keyword evidence="3" id="KW-0378">Hydrolase</keyword>
<dbReference type="EMBL" id="CQAZ01000106">
    <property type="protein sequence ID" value="CNI69887.1"/>
    <property type="molecule type" value="Genomic_DNA"/>
</dbReference>
<dbReference type="GO" id="GO:0051082">
    <property type="term" value="F:unfolded protein binding"/>
    <property type="evidence" value="ECO:0007669"/>
    <property type="project" value="UniProtKB-UniRule"/>
</dbReference>
<keyword evidence="5" id="KW-1185">Reference proteome</keyword>
<keyword evidence="1" id="KW-0479">Metal-binding</keyword>
<dbReference type="Proteomes" id="UP000044625">
    <property type="component" value="Unassembled WGS sequence"/>
</dbReference>
<keyword evidence="1" id="KW-0862">Zinc</keyword>
<dbReference type="RefSeq" id="WP_049615432.1">
    <property type="nucleotide sequence ID" value="NZ_CAWMMU010000082.1"/>
</dbReference>
<dbReference type="Proteomes" id="UP000045840">
    <property type="component" value="Unassembled WGS sequence"/>
</dbReference>
<feature type="binding site" evidence="1">
    <location>
        <position position="35"/>
    </location>
    <ligand>
        <name>Zn(2+)</name>
        <dbReference type="ChEBI" id="CHEBI:29105"/>
    </ligand>
</feature>
<dbReference type="OrthoDB" id="6466729at2"/>
<dbReference type="EMBL" id="CWJL01000082">
    <property type="protein sequence ID" value="CRY69657.1"/>
    <property type="molecule type" value="Genomic_DNA"/>
</dbReference>
<reference evidence="3" key="2">
    <citation type="submission" date="2015-03" db="EMBL/GenBank/DDBJ databases">
        <authorList>
            <person name="Murphy D."/>
        </authorList>
    </citation>
    <scope>NUCLEOTIDE SEQUENCE [LARGE SCALE GENOMIC DNA]</scope>
    <source>
        <strain evidence="3">A125KOH2</strain>
    </source>
</reference>
<keyword evidence="3" id="KW-0067">ATP-binding</keyword>
<dbReference type="GO" id="GO:0005524">
    <property type="term" value="F:ATP binding"/>
    <property type="evidence" value="ECO:0007669"/>
    <property type="project" value="UniProtKB-KW"/>
</dbReference>
<gene>
    <name evidence="3" type="primary">clpX_2</name>
    <name evidence="3" type="ORF">ERS008529_04702</name>
    <name evidence="4" type="ORF">ERS137968_04811</name>
</gene>
<proteinExistence type="inferred from homology"/>
<dbReference type="STRING" id="1288385.ERS137968_04811"/>
<dbReference type="Pfam" id="PF06689">
    <property type="entry name" value="zf-C4_ClpX"/>
    <property type="match status" value="1"/>
</dbReference>
<keyword evidence="3" id="KW-0547">Nucleotide-binding</keyword>
<feature type="domain" description="ClpX-type ZB" evidence="2">
    <location>
        <begin position="1"/>
        <end position="51"/>
    </location>
</feature>
<reference evidence="4 5" key="3">
    <citation type="submission" date="2015-03" db="EMBL/GenBank/DDBJ databases">
        <authorList>
            <consortium name="Pathogen Informatics"/>
            <person name="Murphy D."/>
        </authorList>
    </citation>
    <scope>NUCLEOTIDE SEQUENCE [LARGE SCALE GENOMIC DNA]</scope>
    <source>
        <strain evidence="4">Type strain: CIP110230</strain>
        <strain evidence="5">type strain: CIP110230</strain>
    </source>
</reference>
<evidence type="ECO:0000313" key="4">
    <source>
        <dbReference type="EMBL" id="CRY69657.1"/>
    </source>
</evidence>
<keyword evidence="1" id="KW-0143">Chaperone</keyword>
<dbReference type="GO" id="GO:0006457">
    <property type="term" value="P:protein folding"/>
    <property type="evidence" value="ECO:0007669"/>
    <property type="project" value="UniProtKB-UniRule"/>
</dbReference>
<comment type="similarity">
    <text evidence="1">Belongs to the ClpX chaperone family.</text>
</comment>
<evidence type="ECO:0000313" key="3">
    <source>
        <dbReference type="EMBL" id="CNI69887.1"/>
    </source>
</evidence>
<dbReference type="PROSITE" id="PS51902">
    <property type="entry name" value="CLPX_ZB"/>
    <property type="match status" value="1"/>
</dbReference>
<reference evidence="6" key="1">
    <citation type="submission" date="2015-03" db="EMBL/GenBank/DDBJ databases">
        <authorList>
            <consortium name="Pathogen Informatics"/>
        </authorList>
    </citation>
    <scope>NUCLEOTIDE SEQUENCE [LARGE SCALE GENOMIC DNA]</scope>
    <source>
        <strain evidence="6">A125KOH2</strain>
    </source>
</reference>
<dbReference type="GO" id="GO:0008233">
    <property type="term" value="F:peptidase activity"/>
    <property type="evidence" value="ECO:0007669"/>
    <property type="project" value="UniProtKB-KW"/>
</dbReference>
<feature type="binding site" evidence="1">
    <location>
        <position position="13"/>
    </location>
    <ligand>
        <name>Zn(2+)</name>
        <dbReference type="ChEBI" id="CHEBI:29105"/>
    </ligand>
</feature>
<keyword evidence="3" id="KW-0645">Protease</keyword>
<organism evidence="3 6">
    <name type="scientific">Yersinia pekkanenii</name>
    <dbReference type="NCBI Taxonomy" id="1288385"/>
    <lineage>
        <taxon>Bacteria</taxon>
        <taxon>Pseudomonadati</taxon>
        <taxon>Pseudomonadota</taxon>
        <taxon>Gammaproteobacteria</taxon>
        <taxon>Enterobacterales</taxon>
        <taxon>Yersiniaceae</taxon>
        <taxon>Yersinia</taxon>
    </lineage>
</organism>
<protein>
    <submittedName>
        <fullName evidence="3">ATP-dependent protease ATP-binding subunit ClpX</fullName>
    </submittedName>
</protein>
<evidence type="ECO:0000313" key="5">
    <source>
        <dbReference type="Proteomes" id="UP000044625"/>
    </source>
</evidence>
<dbReference type="AlphaFoldDB" id="A0A0T9RLJ1"/>
<dbReference type="GO" id="GO:0008270">
    <property type="term" value="F:zinc ion binding"/>
    <property type="evidence" value="ECO:0007669"/>
    <property type="project" value="UniProtKB-UniRule"/>
</dbReference>
<evidence type="ECO:0000256" key="1">
    <source>
        <dbReference type="PROSITE-ProRule" id="PRU01250"/>
    </source>
</evidence>
<dbReference type="InterPro" id="IPR038366">
    <property type="entry name" value="Znf_CppX_C4_sf"/>
</dbReference>